<evidence type="ECO:0000313" key="1">
    <source>
        <dbReference type="EMBL" id="CAK5044845.1"/>
    </source>
</evidence>
<comment type="caution">
    <text evidence="1">The sequence shown here is derived from an EMBL/GenBank/DDBJ whole genome shotgun (WGS) entry which is preliminary data.</text>
</comment>
<dbReference type="EMBL" id="CAVMJV010000011">
    <property type="protein sequence ID" value="CAK5044845.1"/>
    <property type="molecule type" value="Genomic_DNA"/>
</dbReference>
<name>A0ACB0YFS7_MELEN</name>
<proteinExistence type="predicted"/>
<organism evidence="1 2">
    <name type="scientific">Meloidogyne enterolobii</name>
    <name type="common">Root-knot nematode worm</name>
    <name type="synonym">Meloidogyne mayaguensis</name>
    <dbReference type="NCBI Taxonomy" id="390850"/>
    <lineage>
        <taxon>Eukaryota</taxon>
        <taxon>Metazoa</taxon>
        <taxon>Ecdysozoa</taxon>
        <taxon>Nematoda</taxon>
        <taxon>Chromadorea</taxon>
        <taxon>Rhabditida</taxon>
        <taxon>Tylenchina</taxon>
        <taxon>Tylenchomorpha</taxon>
        <taxon>Tylenchoidea</taxon>
        <taxon>Meloidogynidae</taxon>
        <taxon>Meloidogyninae</taxon>
        <taxon>Meloidogyne</taxon>
    </lineage>
</organism>
<dbReference type="Proteomes" id="UP001497535">
    <property type="component" value="Unassembled WGS sequence"/>
</dbReference>
<accession>A0ACB0YFS7</accession>
<keyword evidence="2" id="KW-1185">Reference proteome</keyword>
<protein>
    <submittedName>
        <fullName evidence="1">Uncharacterized protein</fullName>
    </submittedName>
</protein>
<reference evidence="1" key="1">
    <citation type="submission" date="2023-11" db="EMBL/GenBank/DDBJ databases">
        <authorList>
            <person name="Poullet M."/>
        </authorList>
    </citation>
    <scope>NUCLEOTIDE SEQUENCE</scope>
    <source>
        <strain evidence="1">E1834</strain>
    </source>
</reference>
<evidence type="ECO:0000313" key="2">
    <source>
        <dbReference type="Proteomes" id="UP001497535"/>
    </source>
</evidence>
<sequence length="167" mass="19080">MVLFQKRSTDLQKTVPSILTKSLSASKFSKLKIPIEEDIQKFIQCLENSPLSAHDDNDQKSITFNNLMSLSKQFPKTIISFLQPATFFLAHSEWPPRSFSDLQVPIGTIIDYITLKASYARNRIAMAKYDTSGNGILSREQFIAYYRGEVMPSVDVLKDLEVHYFSF</sequence>
<gene>
    <name evidence="1" type="ORF">MENTE1834_LOCUS11589</name>
</gene>